<keyword evidence="1" id="KW-0732">Signal</keyword>
<protein>
    <recommendedName>
        <fullName evidence="4">Thioredoxin-like fold domain-containing protein</fullName>
    </recommendedName>
</protein>
<evidence type="ECO:0008006" key="4">
    <source>
        <dbReference type="Google" id="ProtNLM"/>
    </source>
</evidence>
<comment type="caution">
    <text evidence="2">The sequence shown here is derived from an EMBL/GenBank/DDBJ whole genome shotgun (WGS) entry which is preliminary data.</text>
</comment>
<dbReference type="RefSeq" id="WP_347307062.1">
    <property type="nucleotide sequence ID" value="NZ_JBAJEX010000001.1"/>
</dbReference>
<accession>A0ABV0EFR5</accession>
<evidence type="ECO:0000313" key="3">
    <source>
        <dbReference type="Proteomes" id="UP001482231"/>
    </source>
</evidence>
<keyword evidence="3" id="KW-1185">Reference proteome</keyword>
<name>A0ABV0EFR5_9BURK</name>
<dbReference type="EMBL" id="JBAJEX010000001">
    <property type="protein sequence ID" value="MEO1766224.1"/>
    <property type="molecule type" value="Genomic_DNA"/>
</dbReference>
<reference evidence="2 3" key="1">
    <citation type="submission" date="2024-02" db="EMBL/GenBank/DDBJ databases">
        <title>New thermophilic sulfur-oxidizing bacteria from a hot springs of the Uzon caldera (Kamchatka, Russia).</title>
        <authorList>
            <person name="Dukat A.M."/>
            <person name="Elcheninov A.G."/>
            <person name="Frolov E.N."/>
        </authorList>
    </citation>
    <scope>NUCLEOTIDE SEQUENCE [LARGE SCALE GENOMIC DNA]</scope>
    <source>
        <strain evidence="2 3">AK1</strain>
    </source>
</reference>
<evidence type="ECO:0000256" key="1">
    <source>
        <dbReference type="SAM" id="SignalP"/>
    </source>
</evidence>
<dbReference type="SUPFAM" id="SSF52833">
    <property type="entry name" value="Thioredoxin-like"/>
    <property type="match status" value="1"/>
</dbReference>
<evidence type="ECO:0000313" key="2">
    <source>
        <dbReference type="EMBL" id="MEO1766224.1"/>
    </source>
</evidence>
<gene>
    <name evidence="2" type="ORF">V6E02_03215</name>
</gene>
<organism evidence="2 3">
    <name type="scientific">Thiobacter aerophilum</name>
    <dbReference type="NCBI Taxonomy" id="3121275"/>
    <lineage>
        <taxon>Bacteria</taxon>
        <taxon>Pseudomonadati</taxon>
        <taxon>Pseudomonadota</taxon>
        <taxon>Betaproteobacteria</taxon>
        <taxon>Burkholderiales</taxon>
        <taxon>Thiobacteraceae</taxon>
        <taxon>Thiobacter</taxon>
    </lineage>
</organism>
<dbReference type="Gene3D" id="3.40.30.10">
    <property type="entry name" value="Glutaredoxin"/>
    <property type="match status" value="1"/>
</dbReference>
<sequence length="205" mass="22837">MTTMNRRHFLLASIVLLPAMPAWAGMLKGSTPLTGQREQGVWLAVQQLAGLRLTKPEEQTQIVFFFDPNCPACAKLWQWFDTMPRRDVASMWIPVAYMKPTSEARAIALLRTADPYAALAQNFLTFDAAAWEGAMPPVKDATLAEQSSLRKNTRYWSRSLFGATPLILYRAKAGGIWQEVGLSDAADLDRLLSQLATARLSAYTK</sequence>
<dbReference type="InterPro" id="IPR036249">
    <property type="entry name" value="Thioredoxin-like_sf"/>
</dbReference>
<feature type="signal peptide" evidence="1">
    <location>
        <begin position="1"/>
        <end position="24"/>
    </location>
</feature>
<feature type="chain" id="PRO_5047300351" description="Thioredoxin-like fold domain-containing protein" evidence="1">
    <location>
        <begin position="25"/>
        <end position="205"/>
    </location>
</feature>
<dbReference type="Proteomes" id="UP001482231">
    <property type="component" value="Unassembled WGS sequence"/>
</dbReference>
<proteinExistence type="predicted"/>